<comment type="caution">
    <text evidence="5">The sequence shown here is derived from an EMBL/GenBank/DDBJ whole genome shotgun (WGS) entry which is preliminary data.</text>
</comment>
<dbReference type="PROSITE" id="PS51257">
    <property type="entry name" value="PROKAR_LIPOPROTEIN"/>
    <property type="match status" value="1"/>
</dbReference>
<dbReference type="RefSeq" id="WP_195659632.1">
    <property type="nucleotide sequence ID" value="NZ_BAABYW010000001.1"/>
</dbReference>
<dbReference type="InterPro" id="IPR036365">
    <property type="entry name" value="PGBD-like_sf"/>
</dbReference>
<dbReference type="Pfam" id="PF25309">
    <property type="entry name" value="ELLD"/>
    <property type="match status" value="1"/>
</dbReference>
<feature type="region of interest" description="Disordered" evidence="1">
    <location>
        <begin position="356"/>
        <end position="386"/>
    </location>
</feature>
<feature type="compositionally biased region" description="Low complexity" evidence="1">
    <location>
        <begin position="361"/>
        <end position="386"/>
    </location>
</feature>
<sequence>MAIIRNTYTDALFNGLMAAGCTIYGACGAMGNIYAESGANPRNLENLCEKRLNYKYTDDTYTTAVDSGEISRDLFLHPLGDSRQYGYGFCQWTSAGRKAGLYDLVKSKGVSIGDPDTQVEFMLKELQQSYKSVLQVLKTATSVQEASDIFLVKFEVPANTGSEVKKTRASYGEQYLKIYKDIEKEETNMSLISNSGHDENGKYSGGKAGDQTGTEWALIPWYNRPWKCVLRHPDAKVRAKLAELGIKAAKNDLVGYDQGQRGTYWEHLKASNYDPSQITIACEGDCSAGVIANIKAAGYLLGIDALKSINATYTGNLRSGAEKAGFQVLTESKYLTGPDYLLAGDILLNDSHHTATNVQDGSKSGRAGTSGSGSTNSGSGTISGGNSKTANIKNGQQWLNSNYGNKLIQFCGAKLKVDGSYGPASRWGALAIWKDLMNRKYGTKLTPTNKNFYGSCKEVAGKAGVHSGTVGTFTFIAQFILSAKGYYTGAMDASCGSKLVEAITAFQKAKGLDADGWCGADTWYALFN</sequence>
<name>A0ABQ0B976_9FIRM</name>
<feature type="domain" description="Peptidoglycan binding-like" evidence="2">
    <location>
        <begin position="478"/>
        <end position="526"/>
    </location>
</feature>
<evidence type="ECO:0000259" key="4">
    <source>
        <dbReference type="Pfam" id="PF25309"/>
    </source>
</evidence>
<evidence type="ECO:0000259" key="2">
    <source>
        <dbReference type="Pfam" id="PF01471"/>
    </source>
</evidence>
<dbReference type="SUPFAM" id="SSF47090">
    <property type="entry name" value="PGBD-like"/>
    <property type="match status" value="1"/>
</dbReference>
<dbReference type="Pfam" id="PF18013">
    <property type="entry name" value="Phage_lysozyme2"/>
    <property type="match status" value="1"/>
</dbReference>
<evidence type="ECO:0000313" key="6">
    <source>
        <dbReference type="Proteomes" id="UP001600943"/>
    </source>
</evidence>
<keyword evidence="6" id="KW-1185">Reference proteome</keyword>
<dbReference type="Pfam" id="PF01471">
    <property type="entry name" value="PG_binding_1"/>
    <property type="match status" value="1"/>
</dbReference>
<accession>A0ABQ0B976</accession>
<feature type="domain" description="Phage tail lysozyme" evidence="3">
    <location>
        <begin position="11"/>
        <end position="178"/>
    </location>
</feature>
<dbReference type="InterPro" id="IPR002477">
    <property type="entry name" value="Peptidoglycan-bd-like"/>
</dbReference>
<proteinExistence type="predicted"/>
<organism evidence="5 6">
    <name type="scientific">Blautia hominis</name>
    <dbReference type="NCBI Taxonomy" id="2025493"/>
    <lineage>
        <taxon>Bacteria</taxon>
        <taxon>Bacillati</taxon>
        <taxon>Bacillota</taxon>
        <taxon>Clostridia</taxon>
        <taxon>Lachnospirales</taxon>
        <taxon>Lachnospiraceae</taxon>
        <taxon>Blautia</taxon>
    </lineage>
</organism>
<dbReference type="EMBL" id="BAABYW010000001">
    <property type="protein sequence ID" value="GAA6408015.1"/>
    <property type="molecule type" value="Genomic_DNA"/>
</dbReference>
<evidence type="ECO:0000313" key="5">
    <source>
        <dbReference type="EMBL" id="GAA6408015.1"/>
    </source>
</evidence>
<dbReference type="InterPro" id="IPR057370">
    <property type="entry name" value="ELLD"/>
</dbReference>
<feature type="domain" description="Endolysin-like" evidence="4">
    <location>
        <begin position="192"/>
        <end position="363"/>
    </location>
</feature>
<evidence type="ECO:0000259" key="3">
    <source>
        <dbReference type="Pfam" id="PF18013"/>
    </source>
</evidence>
<protein>
    <recommendedName>
        <fullName evidence="7">Peptidoglycan-binding protein</fullName>
    </recommendedName>
</protein>
<dbReference type="InterPro" id="IPR041219">
    <property type="entry name" value="Phage_lysozyme2"/>
</dbReference>
<evidence type="ECO:0008006" key="7">
    <source>
        <dbReference type="Google" id="ProtNLM"/>
    </source>
</evidence>
<dbReference type="Gene3D" id="1.10.530.10">
    <property type="match status" value="1"/>
</dbReference>
<dbReference type="InterPro" id="IPR036366">
    <property type="entry name" value="PGBDSf"/>
</dbReference>
<reference evidence="5 6" key="1">
    <citation type="submission" date="2024-04" db="EMBL/GenBank/DDBJ databases">
        <title>Defined microbial consortia suppress multidrug-resistant proinflammatory Enterobacteriaceae via ecological control.</title>
        <authorList>
            <person name="Furuichi M."/>
            <person name="Kawaguchi T."/>
            <person name="Pust M."/>
            <person name="Yasuma K."/>
            <person name="Plichta D."/>
            <person name="Hasegawa N."/>
            <person name="Ohya T."/>
            <person name="Bhattarai S."/>
            <person name="Sasajima S."/>
            <person name="Aoto Y."/>
            <person name="Tuganbaev T."/>
            <person name="Yaginuma M."/>
            <person name="Ueda M."/>
            <person name="Okahashi N."/>
            <person name="Amafuji K."/>
            <person name="Kiridooshi Y."/>
            <person name="Sugita K."/>
            <person name="Strazar M."/>
            <person name="Skelly A."/>
            <person name="Suda W."/>
            <person name="Hattori M."/>
            <person name="Nakamoto N."/>
            <person name="Caballero S."/>
            <person name="Norman J."/>
            <person name="Olle B."/>
            <person name="Tanoue T."/>
            <person name="Arita M."/>
            <person name="Bucci V."/>
            <person name="Atarashi K."/>
            <person name="Xavier R."/>
            <person name="Honda K."/>
        </authorList>
    </citation>
    <scope>NUCLEOTIDE SEQUENCE [LARGE SCALE GENOMIC DNA]</scope>
    <source>
        <strain evidence="6">k04-0078-D8-1</strain>
    </source>
</reference>
<evidence type="ECO:0000256" key="1">
    <source>
        <dbReference type="SAM" id="MobiDB-lite"/>
    </source>
</evidence>
<dbReference type="Gene3D" id="1.10.101.10">
    <property type="entry name" value="PGBD-like superfamily/PGBD"/>
    <property type="match status" value="1"/>
</dbReference>
<gene>
    <name evidence="5" type="ORF">K040078D81_21320</name>
</gene>
<dbReference type="Proteomes" id="UP001600943">
    <property type="component" value="Unassembled WGS sequence"/>
</dbReference>